<accession>Q0ATW7</accession>
<keyword evidence="2" id="KW-1185">Reference proteome</keyword>
<dbReference type="HOGENOM" id="CLU_1676990_0_0_9"/>
<gene>
    <name evidence="1" type="ordered locus">Swol_2549</name>
</gene>
<evidence type="ECO:0000313" key="2">
    <source>
        <dbReference type="Proteomes" id="UP000001968"/>
    </source>
</evidence>
<dbReference type="KEGG" id="swo:Swol_2549"/>
<dbReference type="Proteomes" id="UP000001968">
    <property type="component" value="Chromosome"/>
</dbReference>
<organism evidence="1 2">
    <name type="scientific">Syntrophomonas wolfei subsp. wolfei (strain DSM 2245B / Goettingen)</name>
    <dbReference type="NCBI Taxonomy" id="335541"/>
    <lineage>
        <taxon>Bacteria</taxon>
        <taxon>Bacillati</taxon>
        <taxon>Bacillota</taxon>
        <taxon>Clostridia</taxon>
        <taxon>Eubacteriales</taxon>
        <taxon>Syntrophomonadaceae</taxon>
        <taxon>Syntrophomonas</taxon>
    </lineage>
</organism>
<reference evidence="2" key="1">
    <citation type="journal article" date="2010" name="Environ. Microbiol.">
        <title>The genome of Syntrophomonas wolfei: new insights into syntrophic metabolism and biohydrogen production.</title>
        <authorList>
            <person name="Sieber J.R."/>
            <person name="Sims D.R."/>
            <person name="Han C."/>
            <person name="Kim E."/>
            <person name="Lykidis A."/>
            <person name="Lapidus A.L."/>
            <person name="McDonnald E."/>
            <person name="Rohlin L."/>
            <person name="Culley D.E."/>
            <person name="Gunsalus R."/>
            <person name="McInerney M.J."/>
        </authorList>
    </citation>
    <scope>NUCLEOTIDE SEQUENCE [LARGE SCALE GENOMIC DNA]</scope>
    <source>
        <strain evidence="2">DSM 2245B / Goettingen</strain>
    </source>
</reference>
<sequence>MYRIRGGLCPVLITICAASNSGGMEVIMCYFIGIRSNFLLENYRFIEDTLVLVTYAKHQHQKENDKYYYLLTLRGCSCDMVNSKDNALNQRFRSFLSKFPGNQESEVMLHWEGGEIIYEIGNNYEKLRPLMKQHIISKEDFLNLYPSLERDSLYILT</sequence>
<name>Q0ATW7_SYNWW</name>
<evidence type="ECO:0000313" key="1">
    <source>
        <dbReference type="EMBL" id="ABI69837.1"/>
    </source>
</evidence>
<proteinExistence type="predicted"/>
<dbReference type="EMBL" id="CP000448">
    <property type="protein sequence ID" value="ABI69837.1"/>
    <property type="molecule type" value="Genomic_DNA"/>
</dbReference>
<protein>
    <submittedName>
        <fullName evidence="1">Uncharacterized protein</fullName>
    </submittedName>
</protein>
<dbReference type="AlphaFoldDB" id="Q0ATW7"/>